<evidence type="ECO:0000313" key="2">
    <source>
        <dbReference type="Proteomes" id="UP000786811"/>
    </source>
</evidence>
<protein>
    <submittedName>
        <fullName evidence="1">Uncharacterized protein</fullName>
    </submittedName>
</protein>
<sequence length="68" mass="7866">MHNMTHTKEIIGVIIKIVAPRKVFLTKVQKESTVFKFVIKNNKSDKIQVTSWEDDIERIINDIKIGSV</sequence>
<evidence type="ECO:0000313" key="1">
    <source>
        <dbReference type="EMBL" id="CAG5100581.1"/>
    </source>
</evidence>
<proteinExistence type="predicted"/>
<dbReference type="Proteomes" id="UP000786811">
    <property type="component" value="Unassembled WGS sequence"/>
</dbReference>
<dbReference type="EMBL" id="CAJNRD030001122">
    <property type="protein sequence ID" value="CAG5100581.1"/>
    <property type="molecule type" value="Genomic_DNA"/>
</dbReference>
<organism evidence="1 2">
    <name type="scientific">Cotesia congregata</name>
    <name type="common">Parasitoid wasp</name>
    <name type="synonym">Apanteles congregatus</name>
    <dbReference type="NCBI Taxonomy" id="51543"/>
    <lineage>
        <taxon>Eukaryota</taxon>
        <taxon>Metazoa</taxon>
        <taxon>Ecdysozoa</taxon>
        <taxon>Arthropoda</taxon>
        <taxon>Hexapoda</taxon>
        <taxon>Insecta</taxon>
        <taxon>Pterygota</taxon>
        <taxon>Neoptera</taxon>
        <taxon>Endopterygota</taxon>
        <taxon>Hymenoptera</taxon>
        <taxon>Apocrita</taxon>
        <taxon>Ichneumonoidea</taxon>
        <taxon>Braconidae</taxon>
        <taxon>Microgastrinae</taxon>
        <taxon>Cotesia</taxon>
    </lineage>
</organism>
<keyword evidence="2" id="KW-1185">Reference proteome</keyword>
<reference evidence="1" key="1">
    <citation type="submission" date="2021-04" db="EMBL/GenBank/DDBJ databases">
        <authorList>
            <person name="Chebbi M.A.C M."/>
        </authorList>
    </citation>
    <scope>NUCLEOTIDE SEQUENCE</scope>
</reference>
<gene>
    <name evidence="1" type="ORF">HICCMSTLAB_LOCUS9654</name>
</gene>
<dbReference type="AlphaFoldDB" id="A0A8J2HGN9"/>
<dbReference type="OrthoDB" id="7551505at2759"/>
<dbReference type="InterPro" id="IPR012340">
    <property type="entry name" value="NA-bd_OB-fold"/>
</dbReference>
<dbReference type="Gene3D" id="2.40.50.140">
    <property type="entry name" value="Nucleic acid-binding proteins"/>
    <property type="match status" value="1"/>
</dbReference>
<name>A0A8J2HGN9_COTCN</name>
<comment type="caution">
    <text evidence="1">The sequence shown here is derived from an EMBL/GenBank/DDBJ whole genome shotgun (WGS) entry which is preliminary data.</text>
</comment>
<accession>A0A8J2HGN9</accession>